<evidence type="ECO:0000313" key="2">
    <source>
        <dbReference type="Proteomes" id="UP001189624"/>
    </source>
</evidence>
<keyword evidence="2" id="KW-1185">Reference proteome</keyword>
<proteinExistence type="predicted"/>
<protein>
    <submittedName>
        <fullName evidence="1">Uncharacterized protein</fullName>
    </submittedName>
</protein>
<dbReference type="Gramene" id="rna-AYBTSS11_LOCUS26923">
    <property type="protein sequence ID" value="CAJ1974838.1"/>
    <property type="gene ID" value="gene-AYBTSS11_LOCUS26923"/>
</dbReference>
<dbReference type="AlphaFoldDB" id="A0AA86T5K0"/>
<name>A0AA86T5K0_9FABA</name>
<evidence type="ECO:0000313" key="1">
    <source>
        <dbReference type="EMBL" id="CAJ1974838.1"/>
    </source>
</evidence>
<sequence>MSSDKYVKNCSGQRTPTPTIHLSFERVEIAIDVAHRKLATYEILLELRVINVKLKRAAIIFREPIVTGPMLDSYSTSLAMVPKGNIKKLHKISTKSFSASANKTLFVHLFTKSFNDTCTSA</sequence>
<reference evidence="1" key="1">
    <citation type="submission" date="2023-10" db="EMBL/GenBank/DDBJ databases">
        <authorList>
            <person name="Domelevo Entfellner J.-B."/>
        </authorList>
    </citation>
    <scope>NUCLEOTIDE SEQUENCE</scope>
</reference>
<dbReference type="EMBL" id="OY731406">
    <property type="protein sequence ID" value="CAJ1974838.1"/>
    <property type="molecule type" value="Genomic_DNA"/>
</dbReference>
<organism evidence="1 2">
    <name type="scientific">Sphenostylis stenocarpa</name>
    <dbReference type="NCBI Taxonomy" id="92480"/>
    <lineage>
        <taxon>Eukaryota</taxon>
        <taxon>Viridiplantae</taxon>
        <taxon>Streptophyta</taxon>
        <taxon>Embryophyta</taxon>
        <taxon>Tracheophyta</taxon>
        <taxon>Spermatophyta</taxon>
        <taxon>Magnoliopsida</taxon>
        <taxon>eudicotyledons</taxon>
        <taxon>Gunneridae</taxon>
        <taxon>Pentapetalae</taxon>
        <taxon>rosids</taxon>
        <taxon>fabids</taxon>
        <taxon>Fabales</taxon>
        <taxon>Fabaceae</taxon>
        <taxon>Papilionoideae</taxon>
        <taxon>50 kb inversion clade</taxon>
        <taxon>NPAAA clade</taxon>
        <taxon>indigoferoid/millettioid clade</taxon>
        <taxon>Phaseoleae</taxon>
        <taxon>Sphenostylis</taxon>
    </lineage>
</organism>
<accession>A0AA86T5K0</accession>
<dbReference type="Proteomes" id="UP001189624">
    <property type="component" value="Chromosome 9"/>
</dbReference>
<gene>
    <name evidence="1" type="ORF">AYBTSS11_LOCUS26923</name>
</gene>